<dbReference type="STRING" id="7375.A0A0L0C1B0"/>
<dbReference type="Proteomes" id="UP000037069">
    <property type="component" value="Unassembled WGS sequence"/>
</dbReference>
<name>A0A0L0C1B0_LUCCU</name>
<evidence type="ECO:0000313" key="2">
    <source>
        <dbReference type="Proteomes" id="UP000037069"/>
    </source>
</evidence>
<proteinExistence type="predicted"/>
<keyword evidence="2" id="KW-1185">Reference proteome</keyword>
<comment type="caution">
    <text evidence="1">The sequence shown here is derived from an EMBL/GenBank/DDBJ whole genome shotgun (WGS) entry which is preliminary data.</text>
</comment>
<organism evidence="1 2">
    <name type="scientific">Lucilia cuprina</name>
    <name type="common">Green bottle fly</name>
    <name type="synonym">Australian sheep blowfly</name>
    <dbReference type="NCBI Taxonomy" id="7375"/>
    <lineage>
        <taxon>Eukaryota</taxon>
        <taxon>Metazoa</taxon>
        <taxon>Ecdysozoa</taxon>
        <taxon>Arthropoda</taxon>
        <taxon>Hexapoda</taxon>
        <taxon>Insecta</taxon>
        <taxon>Pterygota</taxon>
        <taxon>Neoptera</taxon>
        <taxon>Endopterygota</taxon>
        <taxon>Diptera</taxon>
        <taxon>Brachycera</taxon>
        <taxon>Muscomorpha</taxon>
        <taxon>Oestroidea</taxon>
        <taxon>Calliphoridae</taxon>
        <taxon>Luciliinae</taxon>
        <taxon>Lucilia</taxon>
    </lineage>
</organism>
<reference evidence="1 2" key="1">
    <citation type="journal article" date="2015" name="Nat. Commun.">
        <title>Lucilia cuprina genome unlocks parasitic fly biology to underpin future interventions.</title>
        <authorList>
            <person name="Anstead C.A."/>
            <person name="Korhonen P.K."/>
            <person name="Young N.D."/>
            <person name="Hall R.S."/>
            <person name="Jex A.R."/>
            <person name="Murali S.C."/>
            <person name="Hughes D.S."/>
            <person name="Lee S.F."/>
            <person name="Perry T."/>
            <person name="Stroehlein A.J."/>
            <person name="Ansell B.R."/>
            <person name="Breugelmans B."/>
            <person name="Hofmann A."/>
            <person name="Qu J."/>
            <person name="Dugan S."/>
            <person name="Lee S.L."/>
            <person name="Chao H."/>
            <person name="Dinh H."/>
            <person name="Han Y."/>
            <person name="Doddapaneni H.V."/>
            <person name="Worley K.C."/>
            <person name="Muzny D.M."/>
            <person name="Ioannidis P."/>
            <person name="Waterhouse R.M."/>
            <person name="Zdobnov E.M."/>
            <person name="James P.J."/>
            <person name="Bagnall N.H."/>
            <person name="Kotze A.C."/>
            <person name="Gibbs R.A."/>
            <person name="Richards S."/>
            <person name="Batterham P."/>
            <person name="Gasser R.B."/>
        </authorList>
    </citation>
    <scope>NUCLEOTIDE SEQUENCE [LARGE SCALE GENOMIC DNA]</scope>
    <source>
        <strain evidence="1 2">LS</strain>
        <tissue evidence="1">Full body</tissue>
    </source>
</reference>
<sequence length="90" mass="9697">MLIYGTKAAPTPGDIDVTEYRLLPTHKKSRQKGGPLVKCNVRKAYSFPADPNPVLVLRKVIASSMDSDLEAFSHNPADGSFAALPDRTAA</sequence>
<dbReference type="EMBL" id="JRES01001042">
    <property type="protein sequence ID" value="KNC26031.1"/>
    <property type="molecule type" value="Genomic_DNA"/>
</dbReference>
<evidence type="ECO:0000313" key="1">
    <source>
        <dbReference type="EMBL" id="KNC26031.1"/>
    </source>
</evidence>
<protein>
    <submittedName>
        <fullName evidence="1">Uncharacterized protein</fullName>
    </submittedName>
</protein>
<accession>A0A0L0C1B0</accession>
<dbReference type="AlphaFoldDB" id="A0A0L0C1B0"/>
<gene>
    <name evidence="1" type="ORF">FF38_03794</name>
</gene>